<keyword evidence="11 12" id="KW-0472">Membrane</keyword>
<dbReference type="Pfam" id="PF01654">
    <property type="entry name" value="Cyt_bd_oxida_I"/>
    <property type="match status" value="1"/>
</dbReference>
<dbReference type="RefSeq" id="WP_170085142.1">
    <property type="nucleotide sequence ID" value="NZ_CP047971.1"/>
</dbReference>
<feature type="transmembrane region" description="Helical" evidence="12">
    <location>
        <begin position="356"/>
        <end position="378"/>
    </location>
</feature>
<name>A0A6F9E488_9BACL</name>
<feature type="transmembrane region" description="Helical" evidence="12">
    <location>
        <begin position="179"/>
        <end position="198"/>
    </location>
</feature>
<evidence type="ECO:0000256" key="7">
    <source>
        <dbReference type="ARBA" id="ARBA00022723"/>
    </source>
</evidence>
<comment type="subcellular location">
    <subcellularLocation>
        <location evidence="1">Cell membrane</location>
        <topology evidence="1">Multi-pass membrane protein</topology>
    </subcellularLocation>
</comment>
<dbReference type="PIRSF" id="PIRSF006446">
    <property type="entry name" value="Cyt_quinol_oxidase_1"/>
    <property type="match status" value="1"/>
</dbReference>
<feature type="transmembrane region" description="Helical" evidence="12">
    <location>
        <begin position="125"/>
        <end position="142"/>
    </location>
</feature>
<feature type="transmembrane region" description="Helical" evidence="12">
    <location>
        <begin position="317"/>
        <end position="344"/>
    </location>
</feature>
<evidence type="ECO:0000256" key="12">
    <source>
        <dbReference type="PIRNR" id="PIRNR006446"/>
    </source>
</evidence>
<keyword evidence="8 12" id="KW-0249">Electron transport</keyword>
<keyword evidence="9 12" id="KW-1133">Transmembrane helix</keyword>
<proteinExistence type="inferred from homology"/>
<dbReference type="PANTHER" id="PTHR30365:SF14">
    <property type="entry name" value="CYTOCHROME BD MENAQUINOL OXIDASE SUBUNIT I-RELATED"/>
    <property type="match status" value="1"/>
</dbReference>
<gene>
    <name evidence="13" type="primary">ythA</name>
    <name evidence="13" type="ORF">COOX1_1026</name>
</gene>
<keyword evidence="10 12" id="KW-0408">Iron</keyword>
<dbReference type="Proteomes" id="UP000502196">
    <property type="component" value="Chromosome"/>
</dbReference>
<dbReference type="InterPro" id="IPR002585">
    <property type="entry name" value="Cyt-d_ubiquinol_oxidase_su_1"/>
</dbReference>
<dbReference type="GO" id="GO:0005886">
    <property type="term" value="C:plasma membrane"/>
    <property type="evidence" value="ECO:0007669"/>
    <property type="project" value="UniProtKB-SubCell"/>
</dbReference>
<dbReference type="PANTHER" id="PTHR30365">
    <property type="entry name" value="CYTOCHROME D UBIQUINOL OXIDASE"/>
    <property type="match status" value="1"/>
</dbReference>
<feature type="transmembrane region" description="Helical" evidence="12">
    <location>
        <begin position="58"/>
        <end position="80"/>
    </location>
</feature>
<dbReference type="GO" id="GO:0019646">
    <property type="term" value="P:aerobic electron transport chain"/>
    <property type="evidence" value="ECO:0007669"/>
    <property type="project" value="InterPro"/>
</dbReference>
<evidence type="ECO:0000256" key="9">
    <source>
        <dbReference type="ARBA" id="ARBA00022989"/>
    </source>
</evidence>
<sequence>MSHLLWARILMATSLGFHIIFATFGVGMPLMIALAETAALWRKDQLYARLAQRWTRGFVVLLAAGVVSGTIVAVQLTLLWPRFMELVGQIISTPFLIEVFAFFLEAIFTAVYVYSGDRISHKGRLAAALLVTLGAGASAILITDVNAFMNTPAGFVPDGGRPMDVRPWEAVFNPSFPTMVFHVLVSAYMTVAFVLAAIAAKQLLGSPSATAAAYHRKAMMLCLGVAGIMTVLTVIAGDLAGKHLAAHQPIKLAAAEGLFHTQTHAPLVIAGWPDPVSGQVIGGIQLPGWLSWLATGRFSGKVQGLLDFPVDQWPPLFVHWIFDAMVAVGVWGLLVAGAAAVAAGRERKGKGEFPPWLLWPVVSCGPLSVIGIELGWVFDEIGRQPWTVTGLLRTADAVTPTPGVPWIAALFIALYAVLAWGTATVIRAYFRRHPVDFDDGGGGAPPRSVREGAWLP</sequence>
<evidence type="ECO:0000313" key="14">
    <source>
        <dbReference type="Proteomes" id="UP000502196"/>
    </source>
</evidence>
<reference evidence="13 14" key="1">
    <citation type="submission" date="2020-04" db="EMBL/GenBank/DDBJ databases">
        <authorList>
            <person name="Hogendoorn C."/>
        </authorList>
    </citation>
    <scope>NUCLEOTIDE SEQUENCE [LARGE SCALE GENOMIC DNA]</scope>
    <source>
        <strain evidence="13">COOX1</strain>
    </source>
</reference>
<dbReference type="AlphaFoldDB" id="A0A6F9E488"/>
<feature type="transmembrane region" description="Helical" evidence="12">
    <location>
        <begin position="15"/>
        <end position="37"/>
    </location>
</feature>
<evidence type="ECO:0000256" key="2">
    <source>
        <dbReference type="ARBA" id="ARBA00009819"/>
    </source>
</evidence>
<dbReference type="EC" id="1.10.3.-" evidence="13"/>
<keyword evidence="5 12" id="KW-0349">Heme</keyword>
<evidence type="ECO:0000256" key="3">
    <source>
        <dbReference type="ARBA" id="ARBA00022448"/>
    </source>
</evidence>
<keyword evidence="6 12" id="KW-0812">Transmembrane</keyword>
<organism evidence="13 14">
    <name type="scientific">Kyrpidia spormannii</name>
    <dbReference type="NCBI Taxonomy" id="2055160"/>
    <lineage>
        <taxon>Bacteria</taxon>
        <taxon>Bacillati</taxon>
        <taxon>Bacillota</taxon>
        <taxon>Bacilli</taxon>
        <taxon>Bacillales</taxon>
        <taxon>Alicyclobacillaceae</taxon>
        <taxon>Kyrpidia</taxon>
    </lineage>
</organism>
<evidence type="ECO:0000256" key="5">
    <source>
        <dbReference type="ARBA" id="ARBA00022617"/>
    </source>
</evidence>
<keyword evidence="4 12" id="KW-1003">Cell membrane</keyword>
<dbReference type="GO" id="GO:0070069">
    <property type="term" value="C:cytochrome complex"/>
    <property type="evidence" value="ECO:0007669"/>
    <property type="project" value="UniProtKB-UniRule"/>
</dbReference>
<keyword evidence="13" id="KW-0560">Oxidoreductase</keyword>
<evidence type="ECO:0000313" key="13">
    <source>
        <dbReference type="EMBL" id="CAB3391669.1"/>
    </source>
</evidence>
<dbReference type="GO" id="GO:0046872">
    <property type="term" value="F:metal ion binding"/>
    <property type="evidence" value="ECO:0007669"/>
    <property type="project" value="UniProtKB-UniRule"/>
</dbReference>
<evidence type="ECO:0000256" key="1">
    <source>
        <dbReference type="ARBA" id="ARBA00004651"/>
    </source>
</evidence>
<comment type="similarity">
    <text evidence="2 12">Belongs to the cytochrome ubiquinol oxidase subunit 1 family.</text>
</comment>
<dbReference type="EMBL" id="LR792683">
    <property type="protein sequence ID" value="CAB3391669.1"/>
    <property type="molecule type" value="Genomic_DNA"/>
</dbReference>
<keyword evidence="3 12" id="KW-0813">Transport</keyword>
<evidence type="ECO:0000256" key="4">
    <source>
        <dbReference type="ARBA" id="ARBA00022475"/>
    </source>
</evidence>
<evidence type="ECO:0000256" key="6">
    <source>
        <dbReference type="ARBA" id="ARBA00022692"/>
    </source>
</evidence>
<evidence type="ECO:0000256" key="8">
    <source>
        <dbReference type="ARBA" id="ARBA00022982"/>
    </source>
</evidence>
<dbReference type="GO" id="GO:0020037">
    <property type="term" value="F:heme binding"/>
    <property type="evidence" value="ECO:0007669"/>
    <property type="project" value="TreeGrafter"/>
</dbReference>
<protein>
    <submittedName>
        <fullName evidence="13">Putative cytochrome bd menaquinol oxidase subunit I</fullName>
        <ecNumber evidence="13">1.10.3.-</ecNumber>
    </submittedName>
</protein>
<dbReference type="GO" id="GO:0016682">
    <property type="term" value="F:oxidoreductase activity, acting on diphenols and related substances as donors, oxygen as acceptor"/>
    <property type="evidence" value="ECO:0007669"/>
    <property type="project" value="TreeGrafter"/>
</dbReference>
<feature type="transmembrane region" description="Helical" evidence="12">
    <location>
        <begin position="218"/>
        <end position="237"/>
    </location>
</feature>
<evidence type="ECO:0000256" key="11">
    <source>
        <dbReference type="ARBA" id="ARBA00023136"/>
    </source>
</evidence>
<keyword evidence="7 12" id="KW-0479">Metal-binding</keyword>
<feature type="transmembrane region" description="Helical" evidence="12">
    <location>
        <begin position="86"/>
        <end position="113"/>
    </location>
</feature>
<accession>A0A6F9E488</accession>
<dbReference type="GO" id="GO:0009055">
    <property type="term" value="F:electron transfer activity"/>
    <property type="evidence" value="ECO:0007669"/>
    <property type="project" value="UniProtKB-UniRule"/>
</dbReference>
<feature type="transmembrane region" description="Helical" evidence="12">
    <location>
        <begin position="406"/>
        <end position="430"/>
    </location>
</feature>
<evidence type="ECO:0000256" key="10">
    <source>
        <dbReference type="ARBA" id="ARBA00023004"/>
    </source>
</evidence>